<evidence type="ECO:0000313" key="2">
    <source>
        <dbReference type="Proteomes" id="UP000296706"/>
    </source>
</evidence>
<dbReference type="Pfam" id="PF23421">
    <property type="entry name" value="DUF7109"/>
    <property type="match status" value="1"/>
</dbReference>
<dbReference type="RefSeq" id="WP_049995606.1">
    <property type="nucleotide sequence ID" value="NZ_CP031310.1"/>
</dbReference>
<proteinExistence type="predicted"/>
<dbReference type="Proteomes" id="UP000296706">
    <property type="component" value="Chromosome"/>
</dbReference>
<organism evidence="1 2">
    <name type="scientific">Halapricum salinum</name>
    <dbReference type="NCBI Taxonomy" id="1457250"/>
    <lineage>
        <taxon>Archaea</taxon>
        <taxon>Methanobacteriati</taxon>
        <taxon>Methanobacteriota</taxon>
        <taxon>Stenosarchaea group</taxon>
        <taxon>Halobacteria</taxon>
        <taxon>Halobacteriales</taxon>
        <taxon>Haloarculaceae</taxon>
        <taxon>Halapricum</taxon>
    </lineage>
</organism>
<gene>
    <name evidence="1" type="ORF">DV733_06065</name>
</gene>
<dbReference type="GeneID" id="39847411"/>
<keyword evidence="2" id="KW-1185">Reference proteome</keyword>
<evidence type="ECO:0000313" key="1">
    <source>
        <dbReference type="EMBL" id="QCC50835.1"/>
    </source>
</evidence>
<protein>
    <submittedName>
        <fullName evidence="1">Uncharacterized protein</fullName>
    </submittedName>
</protein>
<reference evidence="1 2" key="1">
    <citation type="journal article" date="2019" name="Nat. Commun.">
        <title>A new type of DNA phosphorothioation-based antiviral system in archaea.</title>
        <authorList>
            <person name="Xiong L."/>
            <person name="Liu S."/>
            <person name="Chen S."/>
            <person name="Xiao Y."/>
            <person name="Zhu B."/>
            <person name="Gao Y."/>
            <person name="Zhang Y."/>
            <person name="Chen B."/>
            <person name="Luo J."/>
            <person name="Deng Z."/>
            <person name="Chen X."/>
            <person name="Wang L."/>
            <person name="Chen S."/>
        </authorList>
    </citation>
    <scope>NUCLEOTIDE SEQUENCE [LARGE SCALE GENOMIC DNA]</scope>
    <source>
        <strain evidence="1 2">CBA1105</strain>
    </source>
</reference>
<dbReference type="STRING" id="1457250.GCA_000755225_00278"/>
<accession>A0A4D6HB18</accession>
<dbReference type="AlphaFoldDB" id="A0A4D6HB18"/>
<dbReference type="KEGG" id="hsn:DV733_06065"/>
<dbReference type="InterPro" id="IPR055533">
    <property type="entry name" value="DUF7109"/>
</dbReference>
<name>A0A4D6HB18_9EURY</name>
<dbReference type="OrthoDB" id="214610at2157"/>
<sequence>MMFTPDELAGTVDLFGALDRPALRQACVELAFKEGDDREPESFDDAIDDAVESYHLLAIADEGSEVLVPGPVAFPTLPEGAQDLPHILDVEERTVPRERLAEAAERRFRDDAADAIAARDRERIADLLDVSYELDVWAPVELSGTRTRLDEALE</sequence>
<dbReference type="EMBL" id="CP031310">
    <property type="protein sequence ID" value="QCC50835.1"/>
    <property type="molecule type" value="Genomic_DNA"/>
</dbReference>